<name>A0A3B5MVG3_9TELE</name>
<dbReference type="InterPro" id="IPR051966">
    <property type="entry name" value="RPAP3"/>
</dbReference>
<dbReference type="PANTHER" id="PTHR46423:SF1">
    <property type="entry name" value="RNA POLYMERASE II-ASSOCIATED PROTEIN 3"/>
    <property type="match status" value="1"/>
</dbReference>
<dbReference type="STRING" id="32473.ENSXCOP00000027556"/>
<proteinExistence type="predicted"/>
<dbReference type="PROSITE" id="PS50005">
    <property type="entry name" value="TPR"/>
    <property type="match status" value="1"/>
</dbReference>
<dbReference type="Gene3D" id="1.25.40.10">
    <property type="entry name" value="Tetratricopeptide repeat domain"/>
    <property type="match status" value="1"/>
</dbReference>
<dbReference type="InterPro" id="IPR019734">
    <property type="entry name" value="TPR_rpt"/>
</dbReference>
<dbReference type="GO" id="GO:0101031">
    <property type="term" value="C:protein folding chaperone complex"/>
    <property type="evidence" value="ECO:0007669"/>
    <property type="project" value="TreeGrafter"/>
</dbReference>
<dbReference type="PANTHER" id="PTHR46423">
    <property type="entry name" value="RNA POLYMERASE II-ASSOCIATED PROTEIN 3"/>
    <property type="match status" value="1"/>
</dbReference>
<dbReference type="Proteomes" id="UP000261380">
    <property type="component" value="Unplaced"/>
</dbReference>
<dbReference type="GeneTree" id="ENSGT00940000159320"/>
<accession>A0A3B5MVG3</accession>
<organism evidence="3 4">
    <name type="scientific">Xiphophorus couchianus</name>
    <name type="common">Monterrey platyfish</name>
    <dbReference type="NCBI Taxonomy" id="32473"/>
    <lineage>
        <taxon>Eukaryota</taxon>
        <taxon>Metazoa</taxon>
        <taxon>Chordata</taxon>
        <taxon>Craniata</taxon>
        <taxon>Vertebrata</taxon>
        <taxon>Euteleostomi</taxon>
        <taxon>Actinopterygii</taxon>
        <taxon>Neopterygii</taxon>
        <taxon>Teleostei</taxon>
        <taxon>Neoteleostei</taxon>
        <taxon>Acanthomorphata</taxon>
        <taxon>Ovalentaria</taxon>
        <taxon>Atherinomorphae</taxon>
        <taxon>Cyprinodontiformes</taxon>
        <taxon>Poeciliidae</taxon>
        <taxon>Poeciliinae</taxon>
        <taxon>Xiphophorus</taxon>
    </lineage>
</organism>
<dbReference type="InterPro" id="IPR011990">
    <property type="entry name" value="TPR-like_helical_dom_sf"/>
</dbReference>
<reference evidence="3" key="1">
    <citation type="submission" date="2025-08" db="UniProtKB">
        <authorList>
            <consortium name="Ensembl"/>
        </authorList>
    </citation>
    <scope>IDENTIFICATION</scope>
</reference>
<reference evidence="3" key="2">
    <citation type="submission" date="2025-09" db="UniProtKB">
        <authorList>
            <consortium name="Ensembl"/>
        </authorList>
    </citation>
    <scope>IDENTIFICATION</scope>
</reference>
<feature type="repeat" description="TPR" evidence="2">
    <location>
        <begin position="4"/>
        <end position="37"/>
    </location>
</feature>
<dbReference type="AlphaFoldDB" id="A0A3B5MVG3"/>
<sequence length="92" mass="10133">MTDPAALKEEGNTLFKAGDMQGALCCYTKALELTDSQPDSAVLYRNRSACYLKLEEYSNAEADASKGPTISIILLYFIRSHAALNVCFLQTF</sequence>
<dbReference type="SUPFAM" id="SSF48452">
    <property type="entry name" value="TPR-like"/>
    <property type="match status" value="1"/>
</dbReference>
<keyword evidence="1 2" id="KW-0802">TPR repeat</keyword>
<evidence type="ECO:0000313" key="3">
    <source>
        <dbReference type="Ensembl" id="ENSXCOP00000027556.1"/>
    </source>
</evidence>
<protein>
    <submittedName>
        <fullName evidence="3">Uncharacterized protein</fullName>
    </submittedName>
</protein>
<evidence type="ECO:0000313" key="4">
    <source>
        <dbReference type="Proteomes" id="UP000261380"/>
    </source>
</evidence>
<evidence type="ECO:0000256" key="2">
    <source>
        <dbReference type="PROSITE-ProRule" id="PRU00339"/>
    </source>
</evidence>
<dbReference type="Ensembl" id="ENSXCOT00000027890.1">
    <property type="protein sequence ID" value="ENSXCOP00000027556.1"/>
    <property type="gene ID" value="ENSXCOG00000020565.1"/>
</dbReference>
<keyword evidence="4" id="KW-1185">Reference proteome</keyword>
<evidence type="ECO:0000256" key="1">
    <source>
        <dbReference type="ARBA" id="ARBA00022803"/>
    </source>
</evidence>